<sequence>MKAKVHYNDFVGSVAADISDTIAANKGNYISSIGEYFNVDKEKFKVVGVSLTGIHNFEVTLLCVDLAKSTPAKEHVVKMKMDLDADGQKKMLDLLFKRLNFVLYDSGEEKYSESNYDEVVNFGDFHHFDYEDN</sequence>
<dbReference type="RefSeq" id="WP_155036698.1">
    <property type="nucleotide sequence ID" value="NZ_JAYMMG010000025.1"/>
</dbReference>
<evidence type="ECO:0000313" key="2">
    <source>
        <dbReference type="Proteomes" id="UP000488936"/>
    </source>
</evidence>
<dbReference type="EMBL" id="WMJY01000037">
    <property type="protein sequence ID" value="MTH30722.1"/>
    <property type="molecule type" value="Genomic_DNA"/>
</dbReference>
<organism evidence="1 2">
    <name type="scientific">Myroides pelagicus</name>
    <dbReference type="NCBI Taxonomy" id="270914"/>
    <lineage>
        <taxon>Bacteria</taxon>
        <taxon>Pseudomonadati</taxon>
        <taxon>Bacteroidota</taxon>
        <taxon>Flavobacteriia</taxon>
        <taxon>Flavobacteriales</taxon>
        <taxon>Flavobacteriaceae</taxon>
        <taxon>Myroides</taxon>
    </lineage>
</organism>
<keyword evidence="2" id="KW-1185">Reference proteome</keyword>
<evidence type="ECO:0000313" key="1">
    <source>
        <dbReference type="EMBL" id="MTH30722.1"/>
    </source>
</evidence>
<name>A0A7K1GPA3_9FLAO</name>
<proteinExistence type="predicted"/>
<dbReference type="OrthoDB" id="1098203at2"/>
<accession>A0A7K1GPA3</accession>
<reference evidence="1 2" key="1">
    <citation type="journal article" date="2006" name="Int. J. Syst. Evol. Microbiol.">
        <title>Myroides pelagicus sp. nov., isolated from seawater in Thailand.</title>
        <authorList>
            <person name="Yoon J."/>
            <person name="Maneerat S."/>
            <person name="Kawai F."/>
            <person name="Yokota A."/>
        </authorList>
    </citation>
    <scope>NUCLEOTIDE SEQUENCE [LARGE SCALE GENOMIC DNA]</scope>
    <source>
        <strain evidence="1 2">SM1T</strain>
    </source>
</reference>
<dbReference type="Proteomes" id="UP000488936">
    <property type="component" value="Unassembled WGS sequence"/>
</dbReference>
<dbReference type="AlphaFoldDB" id="A0A7K1GPA3"/>
<gene>
    <name evidence="1" type="ORF">GJV77_12570</name>
</gene>
<comment type="caution">
    <text evidence="1">The sequence shown here is derived from an EMBL/GenBank/DDBJ whole genome shotgun (WGS) entry which is preliminary data.</text>
</comment>
<protein>
    <submittedName>
        <fullName evidence="1">Uncharacterized protein</fullName>
    </submittedName>
</protein>